<evidence type="ECO:0000256" key="6">
    <source>
        <dbReference type="ARBA" id="ARBA00023002"/>
    </source>
</evidence>
<dbReference type="InterPro" id="IPR013149">
    <property type="entry name" value="ADH-like_C"/>
</dbReference>
<dbReference type="GO" id="GO:0046872">
    <property type="term" value="F:metal ion binding"/>
    <property type="evidence" value="ECO:0007669"/>
    <property type="project" value="UniProtKB-KW"/>
</dbReference>
<keyword evidence="6" id="KW-0560">Oxidoreductase</keyword>
<dbReference type="InterPro" id="IPR013154">
    <property type="entry name" value="ADH-like_N"/>
</dbReference>
<accession>A0A2S9IC79</accession>
<evidence type="ECO:0000256" key="1">
    <source>
        <dbReference type="ARBA" id="ARBA00001947"/>
    </source>
</evidence>
<comment type="caution">
    <text evidence="8">The sequence shown here is derived from an EMBL/GenBank/DDBJ whole genome shotgun (WGS) entry which is preliminary data.</text>
</comment>
<dbReference type="PANTHER" id="PTHR42940:SF8">
    <property type="entry name" value="VACUOLAR PROTEIN SORTING-ASSOCIATED PROTEIN 11"/>
    <property type="match status" value="1"/>
</dbReference>
<evidence type="ECO:0000313" key="8">
    <source>
        <dbReference type="EMBL" id="PRD15388.1"/>
    </source>
</evidence>
<evidence type="ECO:0000313" key="9">
    <source>
        <dbReference type="Proteomes" id="UP000239181"/>
    </source>
</evidence>
<keyword evidence="4" id="KW-0479">Metal-binding</keyword>
<dbReference type="EC" id="1.1.1.1" evidence="3"/>
<dbReference type="InterPro" id="IPR036291">
    <property type="entry name" value="NAD(P)-bd_dom_sf"/>
</dbReference>
<dbReference type="Gene3D" id="3.40.50.720">
    <property type="entry name" value="NAD(P)-binding Rossmann-like Domain"/>
    <property type="match status" value="1"/>
</dbReference>
<sequence length="354" mass="37485">MALTHSYQLQQYGGQPVRVEHPLPPLQNDEILIRVTHAGVCHSDVYIQDGYQDLGNGEKIDFADSTMPMPLVMGHEIVGEVVATGNKQHRSLIGQRRLIYPWIGCGNCPSCTGGHDNHCEQPRSLGIFRHGGYAEHVVVPDARYLLDIGDLDPAWACTLACSGLTVYSALQQLLPMKSGSALAIVGLGGLGLSAVSLARKLGFSTIIACDIADDRLDAALKLGADRVLNTANSEDAEQALKSLAGQRLHGVIDTVGSPATVQMAIGAVAKGSRVVLVGLHGGQTALRIPLLPFKALSLIGSYTGSLSELQALIALVRQGGIAPLPIKQRPLCCLPDALSDLRRGKALGRIVLNP</sequence>
<organism evidence="8 9">
    <name type="scientific">Pantoea coffeiphila</name>
    <dbReference type="NCBI Taxonomy" id="1465635"/>
    <lineage>
        <taxon>Bacteria</taxon>
        <taxon>Pseudomonadati</taxon>
        <taxon>Pseudomonadota</taxon>
        <taxon>Gammaproteobacteria</taxon>
        <taxon>Enterobacterales</taxon>
        <taxon>Erwiniaceae</taxon>
        <taxon>Pantoea</taxon>
    </lineage>
</organism>
<evidence type="ECO:0000256" key="2">
    <source>
        <dbReference type="ARBA" id="ARBA00008072"/>
    </source>
</evidence>
<dbReference type="InterPro" id="IPR020843">
    <property type="entry name" value="ER"/>
</dbReference>
<dbReference type="InterPro" id="IPR011032">
    <property type="entry name" value="GroES-like_sf"/>
</dbReference>
<evidence type="ECO:0000256" key="5">
    <source>
        <dbReference type="ARBA" id="ARBA00022833"/>
    </source>
</evidence>
<dbReference type="SUPFAM" id="SSF51735">
    <property type="entry name" value="NAD(P)-binding Rossmann-fold domains"/>
    <property type="match status" value="1"/>
</dbReference>
<evidence type="ECO:0000256" key="4">
    <source>
        <dbReference type="ARBA" id="ARBA00022723"/>
    </source>
</evidence>
<dbReference type="Proteomes" id="UP000239181">
    <property type="component" value="Unassembled WGS sequence"/>
</dbReference>
<dbReference type="OrthoDB" id="9771084at2"/>
<dbReference type="Pfam" id="PF00107">
    <property type="entry name" value="ADH_zinc_N"/>
    <property type="match status" value="1"/>
</dbReference>
<comment type="similarity">
    <text evidence="2">Belongs to the zinc-containing alcohol dehydrogenase family.</text>
</comment>
<comment type="cofactor">
    <cofactor evidence="1">
        <name>Zn(2+)</name>
        <dbReference type="ChEBI" id="CHEBI:29105"/>
    </cofactor>
</comment>
<keyword evidence="9" id="KW-1185">Reference proteome</keyword>
<dbReference type="AlphaFoldDB" id="A0A2S9IC79"/>
<dbReference type="SMART" id="SM00829">
    <property type="entry name" value="PKS_ER"/>
    <property type="match status" value="1"/>
</dbReference>
<dbReference type="Gene3D" id="3.90.180.10">
    <property type="entry name" value="Medium-chain alcohol dehydrogenases, catalytic domain"/>
    <property type="match status" value="1"/>
</dbReference>
<dbReference type="RefSeq" id="WP_105592648.1">
    <property type="nucleotide sequence ID" value="NZ_PDET01000006.1"/>
</dbReference>
<name>A0A2S9IC79_9GAMM</name>
<evidence type="ECO:0000259" key="7">
    <source>
        <dbReference type="SMART" id="SM00829"/>
    </source>
</evidence>
<gene>
    <name evidence="8" type="ORF">CQW29_10270</name>
</gene>
<protein>
    <recommendedName>
        <fullName evidence="3">alcohol dehydrogenase</fullName>
        <ecNumber evidence="3">1.1.1.1</ecNumber>
    </recommendedName>
</protein>
<dbReference type="SUPFAM" id="SSF50129">
    <property type="entry name" value="GroES-like"/>
    <property type="match status" value="1"/>
</dbReference>
<keyword evidence="5" id="KW-0862">Zinc</keyword>
<proteinExistence type="inferred from homology"/>
<dbReference type="PANTHER" id="PTHR42940">
    <property type="entry name" value="ALCOHOL DEHYDROGENASE 1-RELATED"/>
    <property type="match status" value="1"/>
</dbReference>
<dbReference type="GO" id="GO:0005737">
    <property type="term" value="C:cytoplasm"/>
    <property type="evidence" value="ECO:0007669"/>
    <property type="project" value="TreeGrafter"/>
</dbReference>
<dbReference type="GO" id="GO:0004022">
    <property type="term" value="F:alcohol dehydrogenase (NAD+) activity"/>
    <property type="evidence" value="ECO:0007669"/>
    <property type="project" value="UniProtKB-EC"/>
</dbReference>
<evidence type="ECO:0000256" key="3">
    <source>
        <dbReference type="ARBA" id="ARBA00013190"/>
    </source>
</evidence>
<dbReference type="EMBL" id="PDET01000006">
    <property type="protein sequence ID" value="PRD15388.1"/>
    <property type="molecule type" value="Genomic_DNA"/>
</dbReference>
<dbReference type="Pfam" id="PF08240">
    <property type="entry name" value="ADH_N"/>
    <property type="match status" value="1"/>
</dbReference>
<dbReference type="CDD" id="cd08240">
    <property type="entry name" value="6_hydroxyhexanoate_dh_like"/>
    <property type="match status" value="1"/>
</dbReference>
<reference evidence="8 9" key="1">
    <citation type="submission" date="2017-10" db="EMBL/GenBank/DDBJ databases">
        <title>Draft genome of two endophytic bacteria isolated from 'guarana' Paullinia cupana (Mart.) Ducke.</title>
        <authorList>
            <person name="Siqueira K.A."/>
            <person name="Liotti R.G."/>
            <person name="Mendes T.A."/>
            <person name="Soares M.A."/>
        </authorList>
    </citation>
    <scope>NUCLEOTIDE SEQUENCE [LARGE SCALE GENOMIC DNA]</scope>
    <source>
        <strain evidence="8 9">342</strain>
    </source>
</reference>
<feature type="domain" description="Enoyl reductase (ER)" evidence="7">
    <location>
        <begin position="13"/>
        <end position="352"/>
    </location>
</feature>